<dbReference type="Proteomes" id="UP000236721">
    <property type="component" value="Unassembled WGS sequence"/>
</dbReference>
<feature type="transmembrane region" description="Helical" evidence="7">
    <location>
        <begin position="135"/>
        <end position="154"/>
    </location>
</feature>
<dbReference type="GO" id="GO:0005886">
    <property type="term" value="C:plasma membrane"/>
    <property type="evidence" value="ECO:0007669"/>
    <property type="project" value="UniProtKB-SubCell"/>
</dbReference>
<proteinExistence type="inferred from homology"/>
<gene>
    <name evidence="9" type="ORF">SAMN04488244_10137</name>
</gene>
<dbReference type="Pfam" id="PF01757">
    <property type="entry name" value="Acyl_transf_3"/>
    <property type="match status" value="1"/>
</dbReference>
<organism evidence="9 10">
    <name type="scientific">Vibrio hangzhouensis</name>
    <dbReference type="NCBI Taxonomy" id="462991"/>
    <lineage>
        <taxon>Bacteria</taxon>
        <taxon>Pseudomonadati</taxon>
        <taxon>Pseudomonadota</taxon>
        <taxon>Gammaproteobacteria</taxon>
        <taxon>Vibrionales</taxon>
        <taxon>Vibrionaceae</taxon>
        <taxon>Vibrio</taxon>
    </lineage>
</organism>
<feature type="transmembrane region" description="Helical" evidence="7">
    <location>
        <begin position="12"/>
        <end position="29"/>
    </location>
</feature>
<keyword evidence="3" id="KW-1003">Cell membrane</keyword>
<dbReference type="GO" id="GO:0016413">
    <property type="term" value="F:O-acetyltransferase activity"/>
    <property type="evidence" value="ECO:0007669"/>
    <property type="project" value="TreeGrafter"/>
</dbReference>
<reference evidence="10" key="1">
    <citation type="submission" date="2016-10" db="EMBL/GenBank/DDBJ databases">
        <authorList>
            <person name="Varghese N."/>
            <person name="Submissions S."/>
        </authorList>
    </citation>
    <scope>NUCLEOTIDE SEQUENCE [LARGE SCALE GENOMIC DNA]</scope>
    <source>
        <strain evidence="10">CGMCC 1.7062</strain>
    </source>
</reference>
<name>A0A1H5RN09_9VIBR</name>
<keyword evidence="9" id="KW-0808">Transferase</keyword>
<keyword evidence="5 7" id="KW-1133">Transmembrane helix</keyword>
<feature type="transmembrane region" description="Helical" evidence="7">
    <location>
        <begin position="250"/>
        <end position="267"/>
    </location>
</feature>
<dbReference type="PANTHER" id="PTHR40074:SF2">
    <property type="entry name" value="O-ACETYLTRANSFERASE WECH"/>
    <property type="match status" value="1"/>
</dbReference>
<dbReference type="RefSeq" id="WP_103878303.1">
    <property type="nucleotide sequence ID" value="NZ_FNVG01000001.1"/>
</dbReference>
<dbReference type="OrthoDB" id="1072135at2"/>
<evidence type="ECO:0000256" key="5">
    <source>
        <dbReference type="ARBA" id="ARBA00022989"/>
    </source>
</evidence>
<dbReference type="GO" id="GO:0009246">
    <property type="term" value="P:enterobacterial common antigen biosynthetic process"/>
    <property type="evidence" value="ECO:0007669"/>
    <property type="project" value="TreeGrafter"/>
</dbReference>
<feature type="transmembrane region" description="Helical" evidence="7">
    <location>
        <begin position="288"/>
        <end position="308"/>
    </location>
</feature>
<evidence type="ECO:0000313" key="10">
    <source>
        <dbReference type="Proteomes" id="UP000236721"/>
    </source>
</evidence>
<feature type="transmembrane region" description="Helical" evidence="7">
    <location>
        <begin position="86"/>
        <end position="106"/>
    </location>
</feature>
<protein>
    <submittedName>
        <fullName evidence="9">Surface polysaccharide O-acyltransferase, integral membrane enzyme</fullName>
    </submittedName>
</protein>
<keyword evidence="10" id="KW-1185">Reference proteome</keyword>
<feature type="transmembrane region" description="Helical" evidence="7">
    <location>
        <begin position="41"/>
        <end position="65"/>
    </location>
</feature>
<keyword evidence="4 7" id="KW-0812">Transmembrane</keyword>
<comment type="subcellular location">
    <subcellularLocation>
        <location evidence="1">Cell membrane</location>
        <topology evidence="1">Multi-pass membrane protein</topology>
    </subcellularLocation>
</comment>
<sequence>MSKTRKIASLETARVLAFLAVVLIHSQFLMSLNLGDSGEPWFGYIVNQLARFAVPLFFLISGYLIQPKLYSSPFPTASQYALPLMRLWLIWSVIYLLVPFNLGIVVEQGYLTERQGYWDSLMVNPLNSILEGGLVHLWFLPSLVMAVYIIAFAVSSKKAQWVLVIGALLYLYGLMGGSYQVLTGIEAPVFTRNGPFFSLLMVSLGCEIRSRSIRLDSGNAIKVMLVGLMVHFAEASVLHHLGYKFSLNDYLVGTVMWAVGFFLWLLANPGWGNGLFVSKIASRVLPLYVAHLLVIIAMFNVCGILGLNGLLKDMVVLVGALALSYRLVCLLERTPLSFMVRR</sequence>
<evidence type="ECO:0000313" key="9">
    <source>
        <dbReference type="EMBL" id="SEF39753.1"/>
    </source>
</evidence>
<feature type="domain" description="Acyltransferase 3" evidence="8">
    <location>
        <begin position="8"/>
        <end position="325"/>
    </location>
</feature>
<evidence type="ECO:0000256" key="4">
    <source>
        <dbReference type="ARBA" id="ARBA00022692"/>
    </source>
</evidence>
<dbReference type="EMBL" id="FNVG01000001">
    <property type="protein sequence ID" value="SEF39753.1"/>
    <property type="molecule type" value="Genomic_DNA"/>
</dbReference>
<evidence type="ECO:0000256" key="7">
    <source>
        <dbReference type="SAM" id="Phobius"/>
    </source>
</evidence>
<evidence type="ECO:0000256" key="2">
    <source>
        <dbReference type="ARBA" id="ARBA00007400"/>
    </source>
</evidence>
<dbReference type="AlphaFoldDB" id="A0A1H5RN09"/>
<evidence type="ECO:0000259" key="8">
    <source>
        <dbReference type="Pfam" id="PF01757"/>
    </source>
</evidence>
<dbReference type="PANTHER" id="PTHR40074">
    <property type="entry name" value="O-ACETYLTRANSFERASE WECH"/>
    <property type="match status" value="1"/>
</dbReference>
<accession>A0A1H5RN09</accession>
<keyword evidence="6 7" id="KW-0472">Membrane</keyword>
<evidence type="ECO:0000256" key="1">
    <source>
        <dbReference type="ARBA" id="ARBA00004651"/>
    </source>
</evidence>
<evidence type="ECO:0000256" key="6">
    <source>
        <dbReference type="ARBA" id="ARBA00023136"/>
    </source>
</evidence>
<comment type="similarity">
    <text evidence="2">Belongs to the acyltransferase 3 family.</text>
</comment>
<dbReference type="InterPro" id="IPR002656">
    <property type="entry name" value="Acyl_transf_3_dom"/>
</dbReference>
<evidence type="ECO:0000256" key="3">
    <source>
        <dbReference type="ARBA" id="ARBA00022475"/>
    </source>
</evidence>
<feature type="transmembrane region" description="Helical" evidence="7">
    <location>
        <begin position="161"/>
        <end position="183"/>
    </location>
</feature>
<keyword evidence="9" id="KW-0012">Acyltransferase</keyword>